<accession>A0ABP3C029</accession>
<evidence type="ECO:0008006" key="3">
    <source>
        <dbReference type="Google" id="ProtNLM"/>
    </source>
</evidence>
<dbReference type="EMBL" id="JFJN01000021">
    <property type="protein sequence ID" value="EZH82349.1"/>
    <property type="molecule type" value="Genomic_DNA"/>
</dbReference>
<dbReference type="RefSeq" id="WP_037000246.1">
    <property type="nucleotide sequence ID" value="NZ_JFJN01000021.1"/>
</dbReference>
<organism evidence="1 2">
    <name type="scientific">Ectopseudomonas composti</name>
    <dbReference type="NCBI Taxonomy" id="658457"/>
    <lineage>
        <taxon>Bacteria</taxon>
        <taxon>Pseudomonadati</taxon>
        <taxon>Pseudomonadota</taxon>
        <taxon>Gammaproteobacteria</taxon>
        <taxon>Pseudomonadales</taxon>
        <taxon>Pseudomonadaceae</taxon>
        <taxon>Ectopseudomonas</taxon>
    </lineage>
</organism>
<reference evidence="2" key="1">
    <citation type="journal article" date="2014" name="Genome Announc.">
        <title>Draft Genome Sequence of the algae degrading bacterium Pseudomonas mendocina AD6.</title>
        <authorList>
            <person name="Barney B.M."/>
            <person name="Lenneman E.M."/>
        </authorList>
    </citation>
    <scope>NUCLEOTIDE SEQUENCE [LARGE SCALE GENOMIC DNA]</scope>
    <source>
        <strain evidence="2">AD6</strain>
    </source>
</reference>
<dbReference type="Proteomes" id="UP000023842">
    <property type="component" value="Unassembled WGS sequence"/>
</dbReference>
<proteinExistence type="predicted"/>
<protein>
    <recommendedName>
        <fullName evidence="3">Fis family transcriptional regulator</fullName>
    </recommendedName>
</protein>
<sequence>MPSLKRKYSGIERELIRTLTLACEAAKSEIVGFQWLTHEVDYEQFPQSLVVTWVFDSEANKVRALACADKARMRALTLAAFDEVGISVSSIADHVAFSVERAARGKRGQGY</sequence>
<evidence type="ECO:0000313" key="2">
    <source>
        <dbReference type="Proteomes" id="UP000023842"/>
    </source>
</evidence>
<keyword evidence="2" id="KW-1185">Reference proteome</keyword>
<evidence type="ECO:0000313" key="1">
    <source>
        <dbReference type="EMBL" id="EZH82349.1"/>
    </source>
</evidence>
<comment type="caution">
    <text evidence="1">The sequence shown here is derived from an EMBL/GenBank/DDBJ whole genome shotgun (WGS) entry which is preliminary data.</text>
</comment>
<gene>
    <name evidence="1" type="ORF">AU05_07700</name>
</gene>
<name>A0ABP3C029_9GAMM</name>